<dbReference type="EMBL" id="CAMXCT010000001">
    <property type="protein sequence ID" value="CAI3971790.1"/>
    <property type="molecule type" value="Genomic_DNA"/>
</dbReference>
<dbReference type="CDD" id="cd00834">
    <property type="entry name" value="KAS_I_II"/>
    <property type="match status" value="1"/>
</dbReference>
<dbReference type="PANTHER" id="PTHR11712:SF336">
    <property type="entry name" value="3-OXOACYL-[ACYL-CARRIER-PROTEIN] SYNTHASE, MITOCHONDRIAL"/>
    <property type="match status" value="1"/>
</dbReference>
<protein>
    <recommendedName>
        <fullName evidence="2">beta-ketoacyl-[acyl-carrier-protein] synthase I</fullName>
        <ecNumber evidence="2">2.3.1.41</ecNumber>
    </recommendedName>
</protein>
<dbReference type="InterPro" id="IPR014031">
    <property type="entry name" value="Ketoacyl_synth_C"/>
</dbReference>
<comment type="similarity">
    <text evidence="1 4">Belongs to the thiolase-like superfamily. Beta-ketoacyl-ACP synthases family.</text>
</comment>
<dbReference type="GO" id="GO:0004315">
    <property type="term" value="F:3-oxoacyl-[acyl-carrier-protein] synthase activity"/>
    <property type="evidence" value="ECO:0007669"/>
    <property type="project" value="UniProtKB-EC"/>
</dbReference>
<dbReference type="Pfam" id="PF02801">
    <property type="entry name" value="Ketoacyl-synt_C"/>
    <property type="match status" value="1"/>
</dbReference>
<evidence type="ECO:0000313" key="8">
    <source>
        <dbReference type="EMBL" id="CAL1125165.1"/>
    </source>
</evidence>
<organism evidence="7">
    <name type="scientific">Cladocopium goreaui</name>
    <dbReference type="NCBI Taxonomy" id="2562237"/>
    <lineage>
        <taxon>Eukaryota</taxon>
        <taxon>Sar</taxon>
        <taxon>Alveolata</taxon>
        <taxon>Dinophyceae</taxon>
        <taxon>Suessiales</taxon>
        <taxon>Symbiodiniaceae</taxon>
        <taxon>Cladocopium</taxon>
    </lineage>
</organism>
<keyword evidence="3 4" id="KW-0808">Transferase</keyword>
<dbReference type="Pfam" id="PF00109">
    <property type="entry name" value="ketoacyl-synt"/>
    <property type="match status" value="1"/>
</dbReference>
<dbReference type="PANTHER" id="PTHR11712">
    <property type="entry name" value="POLYKETIDE SYNTHASE-RELATED"/>
    <property type="match status" value="1"/>
</dbReference>
<keyword evidence="9" id="KW-1185">Reference proteome</keyword>
<dbReference type="GO" id="GO:0006633">
    <property type="term" value="P:fatty acid biosynthetic process"/>
    <property type="evidence" value="ECO:0007669"/>
    <property type="project" value="TreeGrafter"/>
</dbReference>
<dbReference type="Proteomes" id="UP001152797">
    <property type="component" value="Unassembled WGS sequence"/>
</dbReference>
<reference evidence="8" key="2">
    <citation type="submission" date="2024-04" db="EMBL/GenBank/DDBJ databases">
        <authorList>
            <person name="Chen Y."/>
            <person name="Shah S."/>
            <person name="Dougan E. K."/>
            <person name="Thang M."/>
            <person name="Chan C."/>
        </authorList>
    </citation>
    <scope>NUCLEOTIDE SEQUENCE [LARGE SCALE GENOMIC DNA]</scope>
</reference>
<comment type="caution">
    <text evidence="7">The sequence shown here is derived from an EMBL/GenBank/DDBJ whole genome shotgun (WGS) entry which is preliminary data.</text>
</comment>
<dbReference type="EC" id="2.3.1.41" evidence="2"/>
<evidence type="ECO:0000256" key="2">
    <source>
        <dbReference type="ARBA" id="ARBA00013191"/>
    </source>
</evidence>
<dbReference type="InterPro" id="IPR014030">
    <property type="entry name" value="Ketoacyl_synth_N"/>
</dbReference>
<evidence type="ECO:0000256" key="3">
    <source>
        <dbReference type="ARBA" id="ARBA00022679"/>
    </source>
</evidence>
<evidence type="ECO:0000256" key="1">
    <source>
        <dbReference type="ARBA" id="ARBA00008467"/>
    </source>
</evidence>
<evidence type="ECO:0000313" key="9">
    <source>
        <dbReference type="Proteomes" id="UP001152797"/>
    </source>
</evidence>
<evidence type="ECO:0000256" key="4">
    <source>
        <dbReference type="RuleBase" id="RU003694"/>
    </source>
</evidence>
<dbReference type="EMBL" id="CAMXCT030000001">
    <property type="protein sequence ID" value="CAL4759102.1"/>
    <property type="molecule type" value="Genomic_DNA"/>
</dbReference>
<name>A0A9P1BFK0_9DINO</name>
<evidence type="ECO:0000256" key="5">
    <source>
        <dbReference type="SAM" id="MobiDB-lite"/>
    </source>
</evidence>
<feature type="region of interest" description="Disordered" evidence="5">
    <location>
        <begin position="679"/>
        <end position="738"/>
    </location>
</feature>
<feature type="compositionally biased region" description="Polar residues" evidence="5">
    <location>
        <begin position="721"/>
        <end position="738"/>
    </location>
</feature>
<accession>A0A9P1BFK0</accession>
<dbReference type="AlphaFoldDB" id="A0A9P1BFK0"/>
<sequence>MNGQKPRIEVVVTGVGVISPIGIGSDVFWKSMQEGRSGIRPIQSFDTANLPVRIAGEVLDFEPKQYVRPRKSLKLMARDSQFAVAGSSLACEHAGIKVGEVDPDRFGVVLGADRIRNTLEESEDTYRACLNEKGEFDFDRWATHGIQEAFPLGFLKILPNMLASHISILWDARGPNNTIHQNDLSSLIAVSEATRVIERGDADIMITGGASSRLQPLDWVRDCLTRELSHRCDRPDEAVRPFDSDRDGRVIGEGAAIFVLERREHAIARGAPILARVAGSASAFQPAAQDGPCSGDAIRRAIETATRDAEFELSDLGHVNAHGASTIVDDQVESQALSQLLPDAPVTAPKSFFGDLGAASGAMELAASVMGIDRGLVPGTLNYESPDPSCPVHVVAGPPQFSGKDACVAINHLPQGEVTGRALSYGSAARDPRGKPPTPEATFPESPKLPLNTLEDRIRLLQNRATTLRAEFAAALVDESPDGQDLLGSAIDEIMARDYSGPHVVPMPHSAAVQRHITRVSMSNRERWILYPLLVLALGASLRTQVLPIFKRLTAMEFSANQISCDTLEVSKSILLRGEDGKARIVLSDASGRSGQIHIFGENGNSLISMGATKENGSGAISVFNAQGEIQVRLDALEGGGVVATFGEDKKPLVVVEHDREGSGSVVRYDSQGHRFGMLGLRLPDPPPVPEGTAPAATEEPAGETAPTTDEPATEAPAETNEQPVDGNTESPAETDGN</sequence>
<dbReference type="EMBL" id="CAMXCT020000001">
    <property type="protein sequence ID" value="CAL1125165.1"/>
    <property type="molecule type" value="Genomic_DNA"/>
</dbReference>
<dbReference type="InterPro" id="IPR020841">
    <property type="entry name" value="PKS_Beta-ketoAc_synthase_dom"/>
</dbReference>
<evidence type="ECO:0000313" key="7">
    <source>
        <dbReference type="EMBL" id="CAI3971790.1"/>
    </source>
</evidence>
<feature type="compositionally biased region" description="Low complexity" evidence="5">
    <location>
        <begin position="691"/>
        <end position="720"/>
    </location>
</feature>
<evidence type="ECO:0000259" key="6">
    <source>
        <dbReference type="PROSITE" id="PS52004"/>
    </source>
</evidence>
<feature type="domain" description="Ketosynthase family 3 (KS3)" evidence="6">
    <location>
        <begin position="7"/>
        <end position="412"/>
    </location>
</feature>
<dbReference type="Gene3D" id="3.40.47.10">
    <property type="match status" value="2"/>
</dbReference>
<dbReference type="InterPro" id="IPR016039">
    <property type="entry name" value="Thiolase-like"/>
</dbReference>
<dbReference type="OrthoDB" id="5334845at2759"/>
<proteinExistence type="inferred from homology"/>
<dbReference type="SUPFAM" id="SSF53901">
    <property type="entry name" value="Thiolase-like"/>
    <property type="match status" value="2"/>
</dbReference>
<feature type="region of interest" description="Disordered" evidence="5">
    <location>
        <begin position="426"/>
        <end position="449"/>
    </location>
</feature>
<dbReference type="PROSITE" id="PS52004">
    <property type="entry name" value="KS3_2"/>
    <property type="match status" value="1"/>
</dbReference>
<gene>
    <name evidence="7" type="ORF">C1SCF055_LOCUS380</name>
</gene>
<dbReference type="GO" id="GO:0005829">
    <property type="term" value="C:cytosol"/>
    <property type="evidence" value="ECO:0007669"/>
    <property type="project" value="TreeGrafter"/>
</dbReference>
<dbReference type="SMART" id="SM00825">
    <property type="entry name" value="PKS_KS"/>
    <property type="match status" value="1"/>
</dbReference>
<reference evidence="7" key="1">
    <citation type="submission" date="2022-10" db="EMBL/GenBank/DDBJ databases">
        <authorList>
            <person name="Chen Y."/>
            <person name="Dougan E. K."/>
            <person name="Chan C."/>
            <person name="Rhodes N."/>
            <person name="Thang M."/>
        </authorList>
    </citation>
    <scope>NUCLEOTIDE SEQUENCE</scope>
</reference>
<dbReference type="InterPro" id="IPR000794">
    <property type="entry name" value="Beta-ketoacyl_synthase"/>
</dbReference>